<accession>A0ABM3QSY7</accession>
<feature type="region of interest" description="Disordered" evidence="1">
    <location>
        <begin position="1"/>
        <end position="30"/>
    </location>
</feature>
<feature type="compositionally biased region" description="Polar residues" evidence="1">
    <location>
        <begin position="1"/>
        <end position="12"/>
    </location>
</feature>
<reference evidence="2" key="1">
    <citation type="journal article" date="2021" name="Nat. Commun.">
        <title>Genomic analyses provide insights into spinach domestication and the genetic basis of agronomic traits.</title>
        <authorList>
            <person name="Cai X."/>
            <person name="Sun X."/>
            <person name="Xu C."/>
            <person name="Sun H."/>
            <person name="Wang X."/>
            <person name="Ge C."/>
            <person name="Zhang Z."/>
            <person name="Wang Q."/>
            <person name="Fei Z."/>
            <person name="Jiao C."/>
            <person name="Wang Q."/>
        </authorList>
    </citation>
    <scope>NUCLEOTIDE SEQUENCE [LARGE SCALE GENOMIC DNA]</scope>
    <source>
        <strain evidence="2">cv. Varoflay</strain>
    </source>
</reference>
<dbReference type="PANTHER" id="PTHR37387">
    <property type="entry name" value="PROTEIN SAMBA"/>
    <property type="match status" value="1"/>
</dbReference>
<name>A0ABM3QSY7_SPIOL</name>
<dbReference type="PANTHER" id="PTHR37387:SF1">
    <property type="entry name" value="PROTEIN SAMBA"/>
    <property type="match status" value="1"/>
</dbReference>
<evidence type="ECO:0000313" key="2">
    <source>
        <dbReference type="Proteomes" id="UP000813463"/>
    </source>
</evidence>
<protein>
    <submittedName>
        <fullName evidence="3">Protein SAMBA</fullName>
    </submittedName>
</protein>
<evidence type="ECO:0000256" key="1">
    <source>
        <dbReference type="SAM" id="MobiDB-lite"/>
    </source>
</evidence>
<reference evidence="3" key="2">
    <citation type="submission" date="2025-08" db="UniProtKB">
        <authorList>
            <consortium name="RefSeq"/>
        </authorList>
    </citation>
    <scope>IDENTIFICATION</scope>
    <source>
        <tissue evidence="3">Leaf</tissue>
    </source>
</reference>
<keyword evidence="2" id="KW-1185">Reference proteome</keyword>
<sequence>MSTETTAALQGASSGSSSHPNVPMNISADSPLDDFHLSNSQLISLLDSKNDALQVLKSDLMDALNKEVKSLDEDSWMFEGPRSRINLISKPGRYFATRNA</sequence>
<dbReference type="Proteomes" id="UP000813463">
    <property type="component" value="Chromosome 6"/>
</dbReference>
<evidence type="ECO:0000313" key="3">
    <source>
        <dbReference type="RefSeq" id="XP_056686486.1"/>
    </source>
</evidence>
<organism evidence="2 3">
    <name type="scientific">Spinacia oleracea</name>
    <name type="common">Spinach</name>
    <dbReference type="NCBI Taxonomy" id="3562"/>
    <lineage>
        <taxon>Eukaryota</taxon>
        <taxon>Viridiplantae</taxon>
        <taxon>Streptophyta</taxon>
        <taxon>Embryophyta</taxon>
        <taxon>Tracheophyta</taxon>
        <taxon>Spermatophyta</taxon>
        <taxon>Magnoliopsida</taxon>
        <taxon>eudicotyledons</taxon>
        <taxon>Gunneridae</taxon>
        <taxon>Pentapetalae</taxon>
        <taxon>Caryophyllales</taxon>
        <taxon>Chenopodiaceae</taxon>
        <taxon>Chenopodioideae</taxon>
        <taxon>Anserineae</taxon>
        <taxon>Spinacia</taxon>
    </lineage>
</organism>
<dbReference type="InterPro" id="IPR037547">
    <property type="entry name" value="SAMBA"/>
</dbReference>
<proteinExistence type="predicted"/>
<dbReference type="GeneID" id="110791759"/>
<dbReference type="RefSeq" id="XP_056686486.1">
    <property type="nucleotide sequence ID" value="XM_056830508.1"/>
</dbReference>
<gene>
    <name evidence="3" type="primary">LOC110791759</name>
</gene>